<dbReference type="Pfam" id="PF14614">
    <property type="entry name" value="DUF4450"/>
    <property type="match status" value="1"/>
</dbReference>
<feature type="chain" id="PRO_5043187939" evidence="1">
    <location>
        <begin position="25"/>
        <end position="1008"/>
    </location>
</feature>
<evidence type="ECO:0000313" key="2">
    <source>
        <dbReference type="EMBL" id="RHG68593.1"/>
    </source>
</evidence>
<dbReference type="EMBL" id="QRIN01000006">
    <property type="protein sequence ID" value="RHG68593.1"/>
    <property type="molecule type" value="Genomic_DNA"/>
</dbReference>
<comment type="caution">
    <text evidence="2">The sequence shown here is derived from an EMBL/GenBank/DDBJ whole genome shotgun (WGS) entry which is preliminary data.</text>
</comment>
<dbReference type="InterPro" id="IPR012341">
    <property type="entry name" value="6hp_glycosidase-like_sf"/>
</dbReference>
<dbReference type="Proteomes" id="UP000286501">
    <property type="component" value="Unassembled WGS sequence"/>
</dbReference>
<dbReference type="GO" id="GO:0005975">
    <property type="term" value="P:carbohydrate metabolic process"/>
    <property type="evidence" value="ECO:0007669"/>
    <property type="project" value="InterPro"/>
</dbReference>
<gene>
    <name evidence="2" type="ORF">DW250_02355</name>
</gene>
<proteinExistence type="predicted"/>
<dbReference type="InterPro" id="IPR028028">
    <property type="entry name" value="DUF4450"/>
</dbReference>
<keyword evidence="1" id="KW-0732">Signal</keyword>
<evidence type="ECO:0000313" key="3">
    <source>
        <dbReference type="Proteomes" id="UP000286501"/>
    </source>
</evidence>
<reference evidence="2 3" key="1">
    <citation type="submission" date="2018-08" db="EMBL/GenBank/DDBJ databases">
        <title>A genome reference for cultivated species of the human gut microbiota.</title>
        <authorList>
            <person name="Zou Y."/>
            <person name="Xue W."/>
            <person name="Luo G."/>
        </authorList>
    </citation>
    <scope>NUCLEOTIDE SEQUENCE [LARGE SCALE GENOMIC DNA]</scope>
    <source>
        <strain evidence="2 3">AM22-1</strain>
    </source>
</reference>
<organism evidence="2 3">
    <name type="scientific">Segatella copri</name>
    <dbReference type="NCBI Taxonomy" id="165179"/>
    <lineage>
        <taxon>Bacteria</taxon>
        <taxon>Pseudomonadati</taxon>
        <taxon>Bacteroidota</taxon>
        <taxon>Bacteroidia</taxon>
        <taxon>Bacteroidales</taxon>
        <taxon>Prevotellaceae</taxon>
        <taxon>Segatella</taxon>
    </lineage>
</organism>
<dbReference type="RefSeq" id="WP_118200210.1">
    <property type="nucleotide sequence ID" value="NZ_QRIE01000007.1"/>
</dbReference>
<dbReference type="AlphaFoldDB" id="A0A3R6KRL6"/>
<dbReference type="PROSITE" id="PS51257">
    <property type="entry name" value="PROKAR_LIPOPROTEIN"/>
    <property type="match status" value="1"/>
</dbReference>
<sequence length="1008" mass="113576">MNNKISKIGMLSALALSCTLTMGARDIVQRTAHYMPEGNAFVCVNGNNRYTRALYGSTAEWRVETSDRPVFATYKKNQTGNIRFRISDGRQTMWLDEAEYCKASYEAGRRDYLLKDRRWGKGELDISVLAFPDTEGAVWRFTVSGFDNRKLKVEAVLSQTVVPKPVRSGDIGSFLKPGTFEPATSETSVLGSVSRLSPGSIFYFSVDGENQLSTAENAKMQSRYDAAEQWRNKLASSVVFHTPDAYINPIGGALVMAADGAWDGKVWQHGAVGWRMSLPGWRGAYMGDFLGMQDRQRIHFDAYAKSQVTDVPVTEPHLMDEKNNLARGTYKWGTPMYSNGYICRNPEKNNQFHHYDMNLVYIDELLWHFQFDADTAYMRKMWPVIKSHLAWEKQAWDPDNDGLYDAYCCIWASDALQYNSGAVTHSSAYNYRANLLAARIAGIIGENPGPYREEADRILKAMNERLWLKDAGHWAEYQDFMGLKRVHRDAALWSIYTPIDCGAGTPEQNYWATRYIDRHIPHIPYIYNNVEYQTLSTSDWAPYEWSINNVAMAEVMHTVLAYYQAGRTEEAYQLLKANILDFMYLGSSPANFGQLSQLDVATGEGYRDFADVTGISSRALIQGLYGITPNALEGECVLRPGFPAAWDSASVHTPYLDYSFKRVNGKDVFDVIQNFKRPLKLVIRQNLGGGKYKDTAFSTDKVQHIEMPTILPKEERDMKDEKDMVGKYPLAESIAEQAVDAWASIKGVGNDFAEVNPKECREVNMDKAFNANVSDIFKNQYLSPRSPYTTLCVPTQGIGDWCSTKKTANIDDTKFRSLIRDGVFMAKIDGDLPFRSPKEGKNIAYTSLWDKYPDSISVMLKGKASHAYLLLAGSTNPMQYAIENAVVRVEYADGTSDELMLTPPVNWCPIEQDFLENATAFPQPQLRPYRIGLASGKVSRHLFRDLHLEVNRNMADVPGFKKAVAEIDGGAAILLDMPLDGKKKLRRLTLRTLSNEVVVGLMGITLQK</sequence>
<feature type="signal peptide" evidence="1">
    <location>
        <begin position="1"/>
        <end position="24"/>
    </location>
</feature>
<accession>A0A3R6KRL6</accession>
<evidence type="ECO:0000256" key="1">
    <source>
        <dbReference type="SAM" id="SignalP"/>
    </source>
</evidence>
<dbReference type="SUPFAM" id="SSF48208">
    <property type="entry name" value="Six-hairpin glycosidases"/>
    <property type="match status" value="1"/>
</dbReference>
<dbReference type="InterPro" id="IPR008928">
    <property type="entry name" value="6-hairpin_glycosidase_sf"/>
</dbReference>
<dbReference type="Gene3D" id="1.50.10.10">
    <property type="match status" value="1"/>
</dbReference>
<protein>
    <submittedName>
        <fullName evidence="2">DUF4450 domain-containing protein</fullName>
    </submittedName>
</protein>
<name>A0A3R6KRL6_9BACT</name>